<gene>
    <name evidence="4" type="ORF">EDC65_4268</name>
</gene>
<comment type="caution">
    <text evidence="4">The sequence shown here is derived from an EMBL/GenBank/DDBJ whole genome shotgun (WGS) entry which is preliminary data.</text>
</comment>
<feature type="domain" description="Microcystin LR degradation protein MlrC N-terminal" evidence="3">
    <location>
        <begin position="2"/>
        <end position="290"/>
    </location>
</feature>
<organism evidence="4 5">
    <name type="scientific">Stella humosa</name>
    <dbReference type="NCBI Taxonomy" id="94"/>
    <lineage>
        <taxon>Bacteria</taxon>
        <taxon>Pseudomonadati</taxon>
        <taxon>Pseudomonadota</taxon>
        <taxon>Alphaproteobacteria</taxon>
        <taxon>Rhodospirillales</taxon>
        <taxon>Stellaceae</taxon>
        <taxon>Stella</taxon>
    </lineage>
</organism>
<dbReference type="GO" id="GO:0046872">
    <property type="term" value="F:metal ion binding"/>
    <property type="evidence" value="ECO:0007669"/>
    <property type="project" value="UniProtKB-KW"/>
</dbReference>
<keyword evidence="1" id="KW-0479">Metal-binding</keyword>
<evidence type="ECO:0000259" key="2">
    <source>
        <dbReference type="Pfam" id="PF07171"/>
    </source>
</evidence>
<dbReference type="GO" id="GO:0006508">
    <property type="term" value="P:proteolysis"/>
    <property type="evidence" value="ECO:0007669"/>
    <property type="project" value="UniProtKB-KW"/>
</dbReference>
<keyword evidence="1" id="KW-0378">Hydrolase</keyword>
<keyword evidence="1" id="KW-0645">Protease</keyword>
<protein>
    <recommendedName>
        <fullName evidence="1">Microcystinase C</fullName>
        <shortName evidence="1">MlrC</shortName>
    </recommendedName>
</protein>
<dbReference type="InterPro" id="IPR009197">
    <property type="entry name" value="MlrC"/>
</dbReference>
<dbReference type="Pfam" id="PF07364">
    <property type="entry name" value="DUF1485"/>
    <property type="match status" value="1"/>
</dbReference>
<dbReference type="AlphaFoldDB" id="A0A3N1KXW0"/>
<evidence type="ECO:0000256" key="1">
    <source>
        <dbReference type="PIRNR" id="PIRNR012702"/>
    </source>
</evidence>
<dbReference type="PIRSF" id="PIRSF012702">
    <property type="entry name" value="UCP012702"/>
    <property type="match status" value="1"/>
</dbReference>
<evidence type="ECO:0000313" key="5">
    <source>
        <dbReference type="Proteomes" id="UP000278222"/>
    </source>
</evidence>
<name>A0A3N1KXW0_9PROT</name>
<dbReference type="Proteomes" id="UP000278222">
    <property type="component" value="Unassembled WGS sequence"/>
</dbReference>
<accession>A0A3N1KXW0</accession>
<reference evidence="4 5" key="1">
    <citation type="submission" date="2018-11" db="EMBL/GenBank/DDBJ databases">
        <title>Genomic Encyclopedia of Type Strains, Phase IV (KMG-IV): sequencing the most valuable type-strain genomes for metagenomic binning, comparative biology and taxonomic classification.</title>
        <authorList>
            <person name="Goeker M."/>
        </authorList>
    </citation>
    <scope>NUCLEOTIDE SEQUENCE [LARGE SCALE GENOMIC DNA]</scope>
    <source>
        <strain evidence="4 5">DSM 5900</strain>
    </source>
</reference>
<dbReference type="InterPro" id="IPR010799">
    <property type="entry name" value="MlrC_C"/>
</dbReference>
<comment type="function">
    <text evidence="1">Involved in peptidolytic degradation of cyclic heptapeptide hepatotoxin microcystin (MC).</text>
</comment>
<dbReference type="RefSeq" id="WP_123693336.1">
    <property type="nucleotide sequence ID" value="NZ_AP019700.1"/>
</dbReference>
<keyword evidence="1" id="KW-0482">Metalloprotease</keyword>
<proteinExistence type="inferred from homology"/>
<dbReference type="Pfam" id="PF07171">
    <property type="entry name" value="MlrC_C"/>
    <property type="match status" value="1"/>
</dbReference>
<feature type="domain" description="Microcystin LR degradation protein MlrC C-terminal" evidence="2">
    <location>
        <begin position="303"/>
        <end position="481"/>
    </location>
</feature>
<evidence type="ECO:0000313" key="4">
    <source>
        <dbReference type="EMBL" id="ROP83619.1"/>
    </source>
</evidence>
<dbReference type="OrthoDB" id="9782658at2"/>
<keyword evidence="5" id="KW-1185">Reference proteome</keyword>
<sequence>MRVIVGQFCHETNTFSVQKADTEDFHKLFCYRGNEVRERLAGTSSEIAGFLDVADREGWSVIHTVATFANPSGKVTDRAWHELGGIILDAARANPDVDGVLLALHGAMVTDTHDDAEGQLLEELRGILGPSVPIAVTLDLHANVSDRMAAHASALVSYRTYPHVDMRECGRAAAELLRRAAAGEIHPVTVVARRPQLLGVAGGRTDTGPMLDVLARARVLEQEPGVLSISINAGFAKADIVDAGPAVTVTGDGDSPRWRAMAEELMDMVWASRAERAGAVLTPAEAAAQAAAWHGEAGRPLVIADTGDNPGGGAYGDSTSLLQALLEAGVRDVALGSIRDADAVAAMAAAGVGAEITVDIGGKVDPSFGGPPLRLTGRVMHVGPGDYVHEGPMWAGLAASLGQIAVLRTAGIDILCATNLLQLLDRNMFRIAGIEPVERRIVVVKSSQHFRAAFGPIAGEILVVDGGGLTTRDYTRMPFERLRRPIFPLDLQ</sequence>
<comment type="cofactor">
    <cofactor evidence="1">
        <name>Zn(2+)</name>
        <dbReference type="ChEBI" id="CHEBI:29105"/>
    </cofactor>
    <text evidence="1">Binds 1 zinc ion per subunit.</text>
</comment>
<comment type="similarity">
    <text evidence="1">Belongs to the peptidase M81 family.</text>
</comment>
<dbReference type="EMBL" id="RJKX01000016">
    <property type="protein sequence ID" value="ROP83619.1"/>
    <property type="molecule type" value="Genomic_DNA"/>
</dbReference>
<dbReference type="InterPro" id="IPR015995">
    <property type="entry name" value="MlrC_N"/>
</dbReference>
<dbReference type="GO" id="GO:0008237">
    <property type="term" value="F:metallopeptidase activity"/>
    <property type="evidence" value="ECO:0007669"/>
    <property type="project" value="UniProtKB-KW"/>
</dbReference>
<evidence type="ECO:0000259" key="3">
    <source>
        <dbReference type="Pfam" id="PF07364"/>
    </source>
</evidence>